<proteinExistence type="predicted"/>
<evidence type="ECO:0000313" key="2">
    <source>
        <dbReference type="EMBL" id="KAK9520354.1"/>
    </source>
</evidence>
<dbReference type="EMBL" id="JBCEZU010000329">
    <property type="protein sequence ID" value="KAK9520354.1"/>
    <property type="molecule type" value="Genomic_DNA"/>
</dbReference>
<dbReference type="Proteomes" id="UP001488805">
    <property type="component" value="Unassembled WGS sequence"/>
</dbReference>
<accession>A0AAW1ECD6</accession>
<reference evidence="2 3" key="1">
    <citation type="journal article" date="2024" name="Genome Biol. Evol.">
        <title>Chromosome-level genome assembly of the viviparous eelpout Zoarces viviparus.</title>
        <authorList>
            <person name="Fuhrmann N."/>
            <person name="Brasseur M.V."/>
            <person name="Bakowski C.E."/>
            <person name="Podsiadlowski L."/>
            <person name="Prost S."/>
            <person name="Krehenwinkel H."/>
            <person name="Mayer C."/>
        </authorList>
    </citation>
    <scope>NUCLEOTIDE SEQUENCE [LARGE SCALE GENOMIC DNA]</scope>
    <source>
        <strain evidence="2">NO-MEL_2022_Ind0_liver</strain>
    </source>
</reference>
<evidence type="ECO:0000313" key="3">
    <source>
        <dbReference type="Proteomes" id="UP001488805"/>
    </source>
</evidence>
<organism evidence="2 3">
    <name type="scientific">Zoarces viviparus</name>
    <name type="common">Viviparous eelpout</name>
    <name type="synonym">Blennius viviparus</name>
    <dbReference type="NCBI Taxonomy" id="48416"/>
    <lineage>
        <taxon>Eukaryota</taxon>
        <taxon>Metazoa</taxon>
        <taxon>Chordata</taxon>
        <taxon>Craniata</taxon>
        <taxon>Vertebrata</taxon>
        <taxon>Euteleostomi</taxon>
        <taxon>Actinopterygii</taxon>
        <taxon>Neopterygii</taxon>
        <taxon>Teleostei</taxon>
        <taxon>Neoteleostei</taxon>
        <taxon>Acanthomorphata</taxon>
        <taxon>Eupercaria</taxon>
        <taxon>Perciformes</taxon>
        <taxon>Cottioidei</taxon>
        <taxon>Zoarcales</taxon>
        <taxon>Zoarcidae</taxon>
        <taxon>Zoarcinae</taxon>
        <taxon>Zoarces</taxon>
    </lineage>
</organism>
<comment type="caution">
    <text evidence="2">The sequence shown here is derived from an EMBL/GenBank/DDBJ whole genome shotgun (WGS) entry which is preliminary data.</text>
</comment>
<feature type="region of interest" description="Disordered" evidence="1">
    <location>
        <begin position="19"/>
        <end position="81"/>
    </location>
</feature>
<name>A0AAW1ECD6_ZOAVI</name>
<dbReference type="AlphaFoldDB" id="A0AAW1ECD6"/>
<gene>
    <name evidence="2" type="ORF">VZT92_020247</name>
</gene>
<sequence>MVQVGKAKDWQVRKFLEPIKALTPTSWEEGGADAPSKATPAQGLGMKGEARSPSAPPRYPSQLATQEASGGHEAGPSMQRS</sequence>
<keyword evidence="3" id="KW-1185">Reference proteome</keyword>
<protein>
    <submittedName>
        <fullName evidence="2">Uncharacterized protein</fullName>
    </submittedName>
</protein>
<evidence type="ECO:0000256" key="1">
    <source>
        <dbReference type="SAM" id="MobiDB-lite"/>
    </source>
</evidence>